<reference evidence="5 6" key="1">
    <citation type="submission" date="2018-05" db="EMBL/GenBank/DDBJ databases">
        <title>Whole genome sequencing for identification of molecular markers to develop diagnostic detection tools for the regulated plant pathogen Lachnellula willkommii.</title>
        <authorList>
            <person name="Giroux E."/>
            <person name="Bilodeau G."/>
        </authorList>
    </citation>
    <scope>NUCLEOTIDE SEQUENCE [LARGE SCALE GENOMIC DNA]</scope>
    <source>
        <strain evidence="5 6">CBS 625.97</strain>
    </source>
</reference>
<evidence type="ECO:0000256" key="2">
    <source>
        <dbReference type="ARBA" id="ARBA00022801"/>
    </source>
</evidence>
<evidence type="ECO:0000313" key="5">
    <source>
        <dbReference type="EMBL" id="TVY57333.1"/>
    </source>
</evidence>
<dbReference type="PROSITE" id="PS01053">
    <property type="entry name" value="ARGINASE_1"/>
    <property type="match status" value="1"/>
</dbReference>
<dbReference type="PANTHER" id="PTHR11358">
    <property type="entry name" value="ARGINASE/AGMATINASE"/>
    <property type="match status" value="1"/>
</dbReference>
<dbReference type="PRINTS" id="PR00116">
    <property type="entry name" value="ARGINASE"/>
</dbReference>
<dbReference type="PANTHER" id="PTHR11358:SF30">
    <property type="entry name" value="AGMATINASE 1-RELATED"/>
    <property type="match status" value="1"/>
</dbReference>
<dbReference type="InterPro" id="IPR020855">
    <property type="entry name" value="Ureohydrolase_Mn_BS"/>
</dbReference>
<proteinExistence type="inferred from homology"/>
<organism evidence="5 6">
    <name type="scientific">Lachnellula cervina</name>
    <dbReference type="NCBI Taxonomy" id="1316786"/>
    <lineage>
        <taxon>Eukaryota</taxon>
        <taxon>Fungi</taxon>
        <taxon>Dikarya</taxon>
        <taxon>Ascomycota</taxon>
        <taxon>Pezizomycotina</taxon>
        <taxon>Leotiomycetes</taxon>
        <taxon>Helotiales</taxon>
        <taxon>Lachnaceae</taxon>
        <taxon>Lachnellula</taxon>
    </lineage>
</organism>
<evidence type="ECO:0000313" key="6">
    <source>
        <dbReference type="Proteomes" id="UP000481288"/>
    </source>
</evidence>
<evidence type="ECO:0000256" key="3">
    <source>
        <dbReference type="PROSITE-ProRule" id="PRU00742"/>
    </source>
</evidence>
<keyword evidence="6" id="KW-1185">Reference proteome</keyword>
<protein>
    <submittedName>
        <fullName evidence="5">Putative agmatinase 1</fullName>
    </submittedName>
</protein>
<name>A0A7D8ZAQ7_9HELO</name>
<dbReference type="GO" id="GO:0008783">
    <property type="term" value="F:agmatinase activity"/>
    <property type="evidence" value="ECO:0007669"/>
    <property type="project" value="TreeGrafter"/>
</dbReference>
<dbReference type="AlphaFoldDB" id="A0A7D8ZAQ7"/>
<evidence type="ECO:0000256" key="4">
    <source>
        <dbReference type="RuleBase" id="RU003684"/>
    </source>
</evidence>
<gene>
    <name evidence="5" type="ORF">LCER1_G001783</name>
</gene>
<dbReference type="InterPro" id="IPR023696">
    <property type="entry name" value="Ureohydrolase_dom_sf"/>
</dbReference>
<dbReference type="Pfam" id="PF00491">
    <property type="entry name" value="Arginase"/>
    <property type="match status" value="1"/>
</dbReference>
<dbReference type="InterPro" id="IPR006035">
    <property type="entry name" value="Ureohydrolase"/>
</dbReference>
<dbReference type="GO" id="GO:0033389">
    <property type="term" value="P:putrescine biosynthetic process from arginine, via agmatine"/>
    <property type="evidence" value="ECO:0007669"/>
    <property type="project" value="TreeGrafter"/>
</dbReference>
<dbReference type="Proteomes" id="UP000481288">
    <property type="component" value="Unassembled WGS sequence"/>
</dbReference>
<evidence type="ECO:0000256" key="1">
    <source>
        <dbReference type="ARBA" id="ARBA00022723"/>
    </source>
</evidence>
<accession>A0A7D8ZAQ7</accession>
<dbReference type="PROSITE" id="PS51409">
    <property type="entry name" value="ARGINASE_2"/>
    <property type="match status" value="1"/>
</dbReference>
<sequence>MLPHLIAVPGLSVAGSLSGANEQHPQEVLSHAKQPSSFIELSIFGRRDIDVVNLAGLEVLAPTYNPRDSEEFPFQGLGTFAHLDFTKCTELESSGTFDIGIVGHPFDLGVSYRPGQRFGPHAARQGARRMSPAAGWDMDHGGVNPFRDWATVTDCGDISNTPFDKLAAIHELERGMEAINKLKAKNESASDAVRLITIGGDHTITLPILRALHSTWGRVAVLHFDSHLDTWDPKQLGGGLTKYSEVNHGTMLHIAHEEGLLSNHSNMHLGSRCSLFDEHYDLNNDLRCGFSYIRARELDRLGVENVVKRIVKTVGDEYVYLSVDIDVLDPAFAPATGTIEPGGWTTRELLQIIGGLSDAGIKIVGADVVEFTPIYDNAAETTGIAVGQIIYEILHWMIHAGKVTLTTISGSRSSQETEALKYQVSFQSDANSCYVTPSKT</sequence>
<comment type="caution">
    <text evidence="5">The sequence shown here is derived from an EMBL/GenBank/DDBJ whole genome shotgun (WGS) entry which is preliminary data.</text>
</comment>
<dbReference type="EMBL" id="QGMG01000099">
    <property type="protein sequence ID" value="TVY57333.1"/>
    <property type="molecule type" value="Genomic_DNA"/>
</dbReference>
<keyword evidence="2 4" id="KW-0378">Hydrolase</keyword>
<dbReference type="OrthoDB" id="288726at2759"/>
<dbReference type="GO" id="GO:0046872">
    <property type="term" value="F:metal ion binding"/>
    <property type="evidence" value="ECO:0007669"/>
    <property type="project" value="UniProtKB-KW"/>
</dbReference>
<dbReference type="CDD" id="cd11592">
    <property type="entry name" value="Agmatinase_PAH"/>
    <property type="match status" value="1"/>
</dbReference>
<comment type="similarity">
    <text evidence="3 4">Belongs to the arginase family.</text>
</comment>
<keyword evidence="1" id="KW-0479">Metal-binding</keyword>
<dbReference type="SUPFAM" id="SSF52768">
    <property type="entry name" value="Arginase/deacetylase"/>
    <property type="match status" value="1"/>
</dbReference>
<dbReference type="Gene3D" id="3.40.800.10">
    <property type="entry name" value="Ureohydrolase domain"/>
    <property type="match status" value="1"/>
</dbReference>